<feature type="region of interest" description="Disordered" evidence="1">
    <location>
        <begin position="1"/>
        <end position="22"/>
    </location>
</feature>
<evidence type="ECO:0000313" key="2">
    <source>
        <dbReference type="EMBL" id="MBW0514311.1"/>
    </source>
</evidence>
<name>A0A9Q3E8N0_9BASI</name>
<evidence type="ECO:0000256" key="1">
    <source>
        <dbReference type="SAM" id="MobiDB-lite"/>
    </source>
</evidence>
<keyword evidence="3" id="KW-1185">Reference proteome</keyword>
<dbReference type="AlphaFoldDB" id="A0A9Q3E8N0"/>
<sequence>MTATGIEMDKPPSTKPELGETDSNLQEEIGFKNWDICEKEDIPFNPNIKPKTGTIKDNGGNFTTFEEILPENSENTTKSHESVTLLQRNPVIQLSNVSLAST</sequence>
<organism evidence="2 3">
    <name type="scientific">Austropuccinia psidii MF-1</name>
    <dbReference type="NCBI Taxonomy" id="1389203"/>
    <lineage>
        <taxon>Eukaryota</taxon>
        <taxon>Fungi</taxon>
        <taxon>Dikarya</taxon>
        <taxon>Basidiomycota</taxon>
        <taxon>Pucciniomycotina</taxon>
        <taxon>Pucciniomycetes</taxon>
        <taxon>Pucciniales</taxon>
        <taxon>Sphaerophragmiaceae</taxon>
        <taxon>Austropuccinia</taxon>
    </lineage>
</organism>
<gene>
    <name evidence="2" type="ORF">O181_054026</name>
</gene>
<comment type="caution">
    <text evidence="2">The sequence shown here is derived from an EMBL/GenBank/DDBJ whole genome shotgun (WGS) entry which is preliminary data.</text>
</comment>
<evidence type="ECO:0000313" key="3">
    <source>
        <dbReference type="Proteomes" id="UP000765509"/>
    </source>
</evidence>
<reference evidence="2" key="1">
    <citation type="submission" date="2021-03" db="EMBL/GenBank/DDBJ databases">
        <title>Draft genome sequence of rust myrtle Austropuccinia psidii MF-1, a brazilian biotype.</title>
        <authorList>
            <person name="Quecine M.C."/>
            <person name="Pachon D.M.R."/>
            <person name="Bonatelli M.L."/>
            <person name="Correr F.H."/>
            <person name="Franceschini L.M."/>
            <person name="Leite T.F."/>
            <person name="Margarido G.R.A."/>
            <person name="Almeida C.A."/>
            <person name="Ferrarezi J.A."/>
            <person name="Labate C.A."/>
        </authorList>
    </citation>
    <scope>NUCLEOTIDE SEQUENCE</scope>
    <source>
        <strain evidence="2">MF-1</strain>
    </source>
</reference>
<dbReference type="Proteomes" id="UP000765509">
    <property type="component" value="Unassembled WGS sequence"/>
</dbReference>
<dbReference type="EMBL" id="AVOT02023935">
    <property type="protein sequence ID" value="MBW0514311.1"/>
    <property type="molecule type" value="Genomic_DNA"/>
</dbReference>
<proteinExistence type="predicted"/>
<protein>
    <submittedName>
        <fullName evidence="2">Uncharacterized protein</fullName>
    </submittedName>
</protein>
<accession>A0A9Q3E8N0</accession>